<organism evidence="3 4">
    <name type="scientific">Punica granatum</name>
    <name type="common">Pomegranate</name>
    <dbReference type="NCBI Taxonomy" id="22663"/>
    <lineage>
        <taxon>Eukaryota</taxon>
        <taxon>Viridiplantae</taxon>
        <taxon>Streptophyta</taxon>
        <taxon>Embryophyta</taxon>
        <taxon>Tracheophyta</taxon>
        <taxon>Spermatophyta</taxon>
        <taxon>Magnoliopsida</taxon>
        <taxon>eudicotyledons</taxon>
        <taxon>Gunneridae</taxon>
        <taxon>Pentapetalae</taxon>
        <taxon>rosids</taxon>
        <taxon>malvids</taxon>
        <taxon>Myrtales</taxon>
        <taxon>Lythraceae</taxon>
        <taxon>Punica</taxon>
    </lineage>
</organism>
<keyword evidence="4" id="KW-1185">Reference proteome</keyword>
<keyword evidence="2" id="KW-0812">Transmembrane</keyword>
<comment type="caution">
    <text evidence="3">The sequence shown here is derived from an EMBL/GenBank/DDBJ whole genome shotgun (WGS) entry which is preliminary data.</text>
</comment>
<accession>A0A2I0HHF6</accession>
<evidence type="ECO:0000256" key="2">
    <source>
        <dbReference type="SAM" id="Phobius"/>
    </source>
</evidence>
<dbReference type="EMBL" id="PGOL01009179">
    <property type="protein sequence ID" value="PKI31119.1"/>
    <property type="molecule type" value="Genomic_DNA"/>
</dbReference>
<feature type="compositionally biased region" description="Basic residues" evidence="1">
    <location>
        <begin position="262"/>
        <end position="276"/>
    </location>
</feature>
<evidence type="ECO:0000256" key="1">
    <source>
        <dbReference type="SAM" id="MobiDB-lite"/>
    </source>
</evidence>
<feature type="region of interest" description="Disordered" evidence="1">
    <location>
        <begin position="261"/>
        <end position="289"/>
    </location>
</feature>
<name>A0A2I0HHF6_PUNGR</name>
<gene>
    <name evidence="3" type="ORF">CRG98_048487</name>
</gene>
<protein>
    <submittedName>
        <fullName evidence="3">Uncharacterized protein</fullName>
    </submittedName>
</protein>
<feature type="transmembrane region" description="Helical" evidence="2">
    <location>
        <begin position="181"/>
        <end position="199"/>
    </location>
</feature>
<sequence>MRPCRRAHSSATMLVVSSKFIEKPEIQLPFESLIIHPPLAWPGLPLLELSVLSLKYVDGGGVQPIRICLVLPLQYVLMVAWNSATCSRVSFCKSLWSVDLLKVKEFLFFHSVRIAKQKMVPQEIPKRAGRVDLGAPLSKHRWSCYTFNKREPYKQPDTSSQSSPSYGIVAMMQMKNGRTHVSVTLALVLPPPLFLATILPRRAQFRRSILLIAKSSDVFLQGAEPRDENLKDNLVDCVKKTNRAITRYGFQRVFSFGMSVSKGRRKKKKKKKKKNNGSRSYVTVPRGQT</sequence>
<dbReference type="AlphaFoldDB" id="A0A2I0HHF6"/>
<dbReference type="Proteomes" id="UP000233551">
    <property type="component" value="Unassembled WGS sequence"/>
</dbReference>
<evidence type="ECO:0000313" key="3">
    <source>
        <dbReference type="EMBL" id="PKI31119.1"/>
    </source>
</evidence>
<proteinExistence type="predicted"/>
<reference evidence="3 4" key="1">
    <citation type="submission" date="2017-11" db="EMBL/GenBank/DDBJ databases">
        <title>De-novo sequencing of pomegranate (Punica granatum L.) genome.</title>
        <authorList>
            <person name="Akparov Z."/>
            <person name="Amiraslanov A."/>
            <person name="Hajiyeva S."/>
            <person name="Abbasov M."/>
            <person name="Kaur K."/>
            <person name="Hamwieh A."/>
            <person name="Solovyev V."/>
            <person name="Salamov A."/>
            <person name="Braich B."/>
            <person name="Kosarev P."/>
            <person name="Mahmoud A."/>
            <person name="Hajiyev E."/>
            <person name="Babayeva S."/>
            <person name="Izzatullayeva V."/>
            <person name="Mammadov A."/>
            <person name="Mammadov A."/>
            <person name="Sharifova S."/>
            <person name="Ojaghi J."/>
            <person name="Eynullazada K."/>
            <person name="Bayramov B."/>
            <person name="Abdulazimova A."/>
            <person name="Shahmuradov I."/>
        </authorList>
    </citation>
    <scope>NUCLEOTIDE SEQUENCE [LARGE SCALE GENOMIC DNA]</scope>
    <source>
        <strain evidence="4">cv. AG2017</strain>
        <tissue evidence="3">Leaf</tissue>
    </source>
</reference>
<keyword evidence="2" id="KW-1133">Transmembrane helix</keyword>
<keyword evidence="2" id="KW-0472">Membrane</keyword>
<evidence type="ECO:0000313" key="4">
    <source>
        <dbReference type="Proteomes" id="UP000233551"/>
    </source>
</evidence>